<accession>A0A1G7GJI6</accession>
<evidence type="ECO:0000313" key="2">
    <source>
        <dbReference type="EMBL" id="SDE88290.1"/>
    </source>
</evidence>
<organism evidence="2 3">
    <name type="scientific">Salipiger thiooxidans</name>
    <dbReference type="NCBI Taxonomy" id="282683"/>
    <lineage>
        <taxon>Bacteria</taxon>
        <taxon>Pseudomonadati</taxon>
        <taxon>Pseudomonadota</taxon>
        <taxon>Alphaproteobacteria</taxon>
        <taxon>Rhodobacterales</taxon>
        <taxon>Roseobacteraceae</taxon>
        <taxon>Salipiger</taxon>
    </lineage>
</organism>
<dbReference type="Proteomes" id="UP000198994">
    <property type="component" value="Unassembled WGS sequence"/>
</dbReference>
<name>A0A1G7GJI6_9RHOB</name>
<keyword evidence="3" id="KW-1185">Reference proteome</keyword>
<keyword evidence="1" id="KW-0472">Membrane</keyword>
<reference evidence="3" key="1">
    <citation type="submission" date="2016-10" db="EMBL/GenBank/DDBJ databases">
        <authorList>
            <person name="Varghese N."/>
            <person name="Submissions S."/>
        </authorList>
    </citation>
    <scope>NUCLEOTIDE SEQUENCE [LARGE SCALE GENOMIC DNA]</scope>
    <source>
        <strain evidence="3">DSM 10146</strain>
    </source>
</reference>
<proteinExistence type="predicted"/>
<keyword evidence="1" id="KW-0812">Transmembrane</keyword>
<protein>
    <submittedName>
        <fullName evidence="2">Uncharacterized protein</fullName>
    </submittedName>
</protein>
<gene>
    <name evidence="2" type="ORF">SAMN04488105_10938</name>
</gene>
<dbReference type="EMBL" id="FNAV01000009">
    <property type="protein sequence ID" value="SDE88290.1"/>
    <property type="molecule type" value="Genomic_DNA"/>
</dbReference>
<dbReference type="RefSeq" id="WP_165617115.1">
    <property type="nucleotide sequence ID" value="NZ_FNAV01000009.1"/>
</dbReference>
<dbReference type="AlphaFoldDB" id="A0A1G7GJI6"/>
<keyword evidence="1" id="KW-1133">Transmembrane helix</keyword>
<sequence length="57" mass="5904">MPVTHLVTLIIAVLALSGLTVWAFLSWGAGTVIPLLAALALAVRWAVSPVSPDDTHA</sequence>
<evidence type="ECO:0000313" key="3">
    <source>
        <dbReference type="Proteomes" id="UP000198994"/>
    </source>
</evidence>
<evidence type="ECO:0000256" key="1">
    <source>
        <dbReference type="SAM" id="Phobius"/>
    </source>
</evidence>
<feature type="transmembrane region" description="Helical" evidence="1">
    <location>
        <begin position="6"/>
        <end position="25"/>
    </location>
</feature>